<feature type="domain" description="Integrin beta epidermal growth factor-like" evidence="13">
    <location>
        <begin position="278"/>
        <end position="320"/>
    </location>
</feature>
<evidence type="ECO:0000256" key="9">
    <source>
        <dbReference type="ARBA" id="ARBA00023037"/>
    </source>
</evidence>
<proteinExistence type="inferred from homology"/>
<dbReference type="InterPro" id="IPR057073">
    <property type="entry name" value="EGF_integrin_2"/>
</dbReference>
<dbReference type="GO" id="GO:0007160">
    <property type="term" value="P:cell-matrix adhesion"/>
    <property type="evidence" value="ECO:0007669"/>
    <property type="project" value="TreeGrafter"/>
</dbReference>
<dbReference type="InterPro" id="IPR057243">
    <property type="entry name" value="Integrin_I-EGF_CS"/>
</dbReference>
<evidence type="ECO:0000313" key="14">
    <source>
        <dbReference type="EMBL" id="CAE1243404.1"/>
    </source>
</evidence>
<evidence type="ECO:0000256" key="8">
    <source>
        <dbReference type="ARBA" id="ARBA00022989"/>
    </source>
</evidence>
<keyword evidence="8" id="KW-1133">Transmembrane helix</keyword>
<dbReference type="InterPro" id="IPR015812">
    <property type="entry name" value="Integrin_bsu"/>
</dbReference>
<evidence type="ECO:0000313" key="15">
    <source>
        <dbReference type="Proteomes" id="UP000597762"/>
    </source>
</evidence>
<evidence type="ECO:0000256" key="3">
    <source>
        <dbReference type="ARBA" id="ARBA00022475"/>
    </source>
</evidence>
<dbReference type="SUPFAM" id="SSF57196">
    <property type="entry name" value="EGF/Laminin"/>
    <property type="match status" value="5"/>
</dbReference>
<dbReference type="PROSITE" id="PS00243">
    <property type="entry name" value="I_EGF_1"/>
    <property type="match status" value="4"/>
</dbReference>
<name>A0A812BVX3_ACAPH</name>
<feature type="domain" description="Integrin beta epidermal growth factor-like" evidence="13">
    <location>
        <begin position="381"/>
        <end position="421"/>
    </location>
</feature>
<dbReference type="GO" id="GO:0033627">
    <property type="term" value="P:cell adhesion mediated by integrin"/>
    <property type="evidence" value="ECO:0007669"/>
    <property type="project" value="TreeGrafter"/>
</dbReference>
<comment type="subcellular location">
    <subcellularLocation>
        <location evidence="1">Cell membrane</location>
        <topology evidence="1">Single-pass type I membrane protein</topology>
    </subcellularLocation>
</comment>
<feature type="domain" description="Integrin beta epidermal growth factor-like" evidence="13">
    <location>
        <begin position="178"/>
        <end position="219"/>
    </location>
</feature>
<dbReference type="GO" id="GO:0005178">
    <property type="term" value="F:integrin binding"/>
    <property type="evidence" value="ECO:0007669"/>
    <property type="project" value="TreeGrafter"/>
</dbReference>
<comment type="similarity">
    <text evidence="2">Belongs to the integrin beta chain family.</text>
</comment>
<dbReference type="Pfam" id="PF23105">
    <property type="entry name" value="EGF_integrin"/>
    <property type="match status" value="4"/>
</dbReference>
<dbReference type="Proteomes" id="UP000597762">
    <property type="component" value="Unassembled WGS sequence"/>
</dbReference>
<keyword evidence="9" id="KW-0401">Integrin</keyword>
<dbReference type="PROSITE" id="PS52047">
    <property type="entry name" value="I_EGF_2"/>
    <property type="match status" value="1"/>
</dbReference>
<evidence type="ECO:0000256" key="11">
    <source>
        <dbReference type="ARBA" id="ARBA00023157"/>
    </source>
</evidence>
<keyword evidence="4" id="KW-0245">EGF-like domain</keyword>
<dbReference type="GO" id="GO:0007229">
    <property type="term" value="P:integrin-mediated signaling pathway"/>
    <property type="evidence" value="ECO:0007669"/>
    <property type="project" value="UniProtKB-KW"/>
</dbReference>
<dbReference type="GO" id="GO:0016477">
    <property type="term" value="P:cell migration"/>
    <property type="evidence" value="ECO:0007669"/>
    <property type="project" value="TreeGrafter"/>
</dbReference>
<dbReference type="PANTHER" id="PTHR10082:SF60">
    <property type="entry name" value="INTEGRIN BETA-PS"/>
    <property type="match status" value="1"/>
</dbReference>
<evidence type="ECO:0000259" key="13">
    <source>
        <dbReference type="Pfam" id="PF23105"/>
    </source>
</evidence>
<dbReference type="FunFam" id="2.10.25.10:FF:000098">
    <property type="entry name" value="Integrin beta"/>
    <property type="match status" value="1"/>
</dbReference>
<evidence type="ECO:0000256" key="1">
    <source>
        <dbReference type="ARBA" id="ARBA00004251"/>
    </source>
</evidence>
<accession>A0A812BVX3</accession>
<dbReference type="GO" id="GO:0098609">
    <property type="term" value="P:cell-cell adhesion"/>
    <property type="evidence" value="ECO:0007669"/>
    <property type="project" value="TreeGrafter"/>
</dbReference>
<dbReference type="AlphaFoldDB" id="A0A812BVX3"/>
<evidence type="ECO:0000256" key="6">
    <source>
        <dbReference type="ARBA" id="ARBA00022729"/>
    </source>
</evidence>
<dbReference type="PANTHER" id="PTHR10082">
    <property type="entry name" value="INTEGRIN BETA SUBUNIT"/>
    <property type="match status" value="1"/>
</dbReference>
<keyword evidence="11" id="KW-1015">Disulfide bond</keyword>
<keyword evidence="3" id="KW-1003">Cell membrane</keyword>
<feature type="domain" description="Integrin beta epidermal growth factor-like" evidence="13">
    <location>
        <begin position="48"/>
        <end position="89"/>
    </location>
</feature>
<comment type="caution">
    <text evidence="14">The sequence shown here is derived from an EMBL/GenBank/DDBJ whole genome shotgun (WGS) entry which is preliminary data.</text>
</comment>
<organism evidence="14 15">
    <name type="scientific">Acanthosepion pharaonis</name>
    <name type="common">Pharaoh cuttlefish</name>
    <name type="synonym">Sepia pharaonis</name>
    <dbReference type="NCBI Taxonomy" id="158019"/>
    <lineage>
        <taxon>Eukaryota</taxon>
        <taxon>Metazoa</taxon>
        <taxon>Spiralia</taxon>
        <taxon>Lophotrochozoa</taxon>
        <taxon>Mollusca</taxon>
        <taxon>Cephalopoda</taxon>
        <taxon>Coleoidea</taxon>
        <taxon>Decapodiformes</taxon>
        <taxon>Sepiida</taxon>
        <taxon>Sepiina</taxon>
        <taxon>Sepiidae</taxon>
        <taxon>Acanthosepion</taxon>
    </lineage>
</organism>
<dbReference type="OrthoDB" id="410592at2759"/>
<dbReference type="GO" id="GO:0005925">
    <property type="term" value="C:focal adhesion"/>
    <property type="evidence" value="ECO:0007669"/>
    <property type="project" value="TreeGrafter"/>
</dbReference>
<keyword evidence="6" id="KW-0732">Signal</keyword>
<keyword evidence="5" id="KW-0812">Transmembrane</keyword>
<evidence type="ECO:0000256" key="2">
    <source>
        <dbReference type="ARBA" id="ARBA00007449"/>
    </source>
</evidence>
<keyword evidence="7" id="KW-0677">Repeat</keyword>
<dbReference type="GO" id="GO:0009986">
    <property type="term" value="C:cell surface"/>
    <property type="evidence" value="ECO:0007669"/>
    <property type="project" value="TreeGrafter"/>
</dbReference>
<dbReference type="FunFam" id="2.10.25.10:FF:000036">
    <property type="entry name" value="Integrin beta"/>
    <property type="match status" value="3"/>
</dbReference>
<protein>
    <recommendedName>
        <fullName evidence="13">Integrin beta epidermal growth factor-like domain-containing protein</fullName>
    </recommendedName>
</protein>
<evidence type="ECO:0000256" key="4">
    <source>
        <dbReference type="ARBA" id="ARBA00022536"/>
    </source>
</evidence>
<sequence length="507" mass="56312">MRLRTEESSGKKITPNTAMETASLFVACAIVTMVTMDEIVNAVEAEKTRKDCIRPGDSEVCSGNGNCLCGNCMCLPDSFGNNRYSGRYCSCDRMSCPRFNGSVCGGIKHGECNCGQCVCRENYQGQACENEIRTESCVGSNGKVCSGNGFCEQGQCHCKQPFYGKTCEEFDEEPILAKYCRERGSNEVCSNRGTCVRGSCHCNQAGYLTDQTYSGRFCECDDYHCEQYNGELCGGVERGTCHCGKCTCRENFTGSDCSISMSDDKCRSSNGGLPWNLTRYCIESGKTEVCSNRGKCVQGSCRCEQSHHGNGTYYTGRYCECDDYACELFNGEVCGGRERGICSCGKCRCRYGFFGPDCSLTKEDEQCLTSDGQTDDEFTPYCIARNSTEICSNRGTCIRGRCQCYKTPHELDKKFTGRYCECDDYSCVRVNGKLCGGEEHGKCLCGKCLCRRRYTEPNCTDGTPVDRCTSSNGKLFYRRTKLCRQRRTRREEGGGSHVVRRIHICTP</sequence>
<keyword evidence="10" id="KW-0472">Membrane</keyword>
<dbReference type="EMBL" id="CAHIKZ030000881">
    <property type="protein sequence ID" value="CAE1243404.1"/>
    <property type="molecule type" value="Genomic_DNA"/>
</dbReference>
<reference evidence="14" key="1">
    <citation type="submission" date="2021-01" db="EMBL/GenBank/DDBJ databases">
        <authorList>
            <person name="Li R."/>
            <person name="Bekaert M."/>
        </authorList>
    </citation>
    <scope>NUCLEOTIDE SEQUENCE</scope>
    <source>
        <strain evidence="14">Farmed</strain>
    </source>
</reference>
<evidence type="ECO:0000256" key="7">
    <source>
        <dbReference type="ARBA" id="ARBA00022737"/>
    </source>
</evidence>
<dbReference type="Gene3D" id="2.10.25.10">
    <property type="entry name" value="Laminin"/>
    <property type="match status" value="9"/>
</dbReference>
<gene>
    <name evidence="14" type="ORF">SPHA_23784</name>
</gene>
<keyword evidence="15" id="KW-1185">Reference proteome</keyword>
<evidence type="ECO:0000256" key="10">
    <source>
        <dbReference type="ARBA" id="ARBA00023136"/>
    </source>
</evidence>
<evidence type="ECO:0000256" key="12">
    <source>
        <dbReference type="ARBA" id="ARBA00023180"/>
    </source>
</evidence>
<dbReference type="GO" id="GO:0008305">
    <property type="term" value="C:integrin complex"/>
    <property type="evidence" value="ECO:0007669"/>
    <property type="project" value="TreeGrafter"/>
</dbReference>
<keyword evidence="12" id="KW-0325">Glycoprotein</keyword>
<evidence type="ECO:0000256" key="5">
    <source>
        <dbReference type="ARBA" id="ARBA00022692"/>
    </source>
</evidence>